<gene>
    <name evidence="1" type="ORF">EV131_101783</name>
</gene>
<dbReference type="AlphaFoldDB" id="A0AAX2QU22"/>
<dbReference type="Proteomes" id="UP000295021">
    <property type="component" value="Unassembled WGS sequence"/>
</dbReference>
<dbReference type="EMBL" id="SMBI01000001">
    <property type="protein sequence ID" value="TCU30289.1"/>
    <property type="molecule type" value="Genomic_DNA"/>
</dbReference>
<protein>
    <submittedName>
        <fullName evidence="1">Uncharacterized protein</fullName>
    </submittedName>
</protein>
<evidence type="ECO:0000313" key="1">
    <source>
        <dbReference type="EMBL" id="TCU30289.1"/>
    </source>
</evidence>
<dbReference type="RefSeq" id="WP_132609717.1">
    <property type="nucleotide sequence ID" value="NZ_JAAXRO010000001.1"/>
</dbReference>
<organism evidence="1 2">
    <name type="scientific">Rhizobium laguerreae</name>
    <dbReference type="NCBI Taxonomy" id="1076926"/>
    <lineage>
        <taxon>Bacteria</taxon>
        <taxon>Pseudomonadati</taxon>
        <taxon>Pseudomonadota</taxon>
        <taxon>Alphaproteobacteria</taxon>
        <taxon>Hyphomicrobiales</taxon>
        <taxon>Rhizobiaceae</taxon>
        <taxon>Rhizobium/Agrobacterium group</taxon>
        <taxon>Rhizobium</taxon>
    </lineage>
</organism>
<reference evidence="1 2" key="1">
    <citation type="submission" date="2019-03" db="EMBL/GenBank/DDBJ databases">
        <title>Genomic Encyclopedia of Type Strains, Phase IV (KMG-V): Genome sequencing to study the core and pangenomes of soil and plant-associated prokaryotes.</title>
        <authorList>
            <person name="Whitman W."/>
        </authorList>
    </citation>
    <scope>NUCLEOTIDE SEQUENCE [LARGE SCALE GENOMIC DNA]</scope>
    <source>
        <strain evidence="1 2">FB403</strain>
    </source>
</reference>
<accession>A0AAX2QU22</accession>
<name>A0AAX2QU22_9HYPH</name>
<proteinExistence type="predicted"/>
<evidence type="ECO:0000313" key="2">
    <source>
        <dbReference type="Proteomes" id="UP000295021"/>
    </source>
</evidence>
<comment type="caution">
    <text evidence="1">The sequence shown here is derived from an EMBL/GenBank/DDBJ whole genome shotgun (WGS) entry which is preliminary data.</text>
</comment>
<sequence length="77" mass="7872">MVFDELRASSPGVAVAGPSVWTGKGSTRRATFGTIALPSFLVSNDCRFALGRQGGVPGLPGGFGESFAVDVLEKAAE</sequence>